<gene>
    <name evidence="2" type="ORF">SeMB42_g07701</name>
</gene>
<accession>A0A507BX96</accession>
<evidence type="ECO:0000313" key="3">
    <source>
        <dbReference type="Proteomes" id="UP000317494"/>
    </source>
</evidence>
<organism evidence="2 3">
    <name type="scientific">Synchytrium endobioticum</name>
    <dbReference type="NCBI Taxonomy" id="286115"/>
    <lineage>
        <taxon>Eukaryota</taxon>
        <taxon>Fungi</taxon>
        <taxon>Fungi incertae sedis</taxon>
        <taxon>Chytridiomycota</taxon>
        <taxon>Chytridiomycota incertae sedis</taxon>
        <taxon>Chytridiomycetes</taxon>
        <taxon>Synchytriales</taxon>
        <taxon>Synchytriaceae</taxon>
        <taxon>Synchytrium</taxon>
    </lineage>
</organism>
<sequence>LLANHPGFIEPVTDRSRSPRPRETNKSIQGIRHRGVLQVQTIWYEGVAI</sequence>
<dbReference type="EMBL" id="QEAN01000598">
    <property type="protein sequence ID" value="TPX31758.1"/>
    <property type="molecule type" value="Genomic_DNA"/>
</dbReference>
<dbReference type="Proteomes" id="UP000317494">
    <property type="component" value="Unassembled WGS sequence"/>
</dbReference>
<keyword evidence="3" id="KW-1185">Reference proteome</keyword>
<comment type="caution">
    <text evidence="2">The sequence shown here is derived from an EMBL/GenBank/DDBJ whole genome shotgun (WGS) entry which is preliminary data.</text>
</comment>
<protein>
    <submittedName>
        <fullName evidence="2">Uncharacterized protein</fullName>
    </submittedName>
</protein>
<feature type="compositionally biased region" description="Basic and acidic residues" evidence="1">
    <location>
        <begin position="12"/>
        <end position="25"/>
    </location>
</feature>
<evidence type="ECO:0000256" key="1">
    <source>
        <dbReference type="SAM" id="MobiDB-lite"/>
    </source>
</evidence>
<proteinExistence type="predicted"/>
<evidence type="ECO:0000313" key="2">
    <source>
        <dbReference type="EMBL" id="TPX31758.1"/>
    </source>
</evidence>
<dbReference type="VEuPathDB" id="FungiDB:SeMB42_g07701"/>
<dbReference type="AlphaFoldDB" id="A0A507BX96"/>
<reference evidence="2 3" key="1">
    <citation type="journal article" date="2019" name="Sci. Rep.">
        <title>Comparative genomics of chytrid fungi reveal insights into the obligate biotrophic and pathogenic lifestyle of Synchytrium endobioticum.</title>
        <authorList>
            <person name="van de Vossenberg B.T.L.H."/>
            <person name="Warris S."/>
            <person name="Nguyen H.D.T."/>
            <person name="van Gent-Pelzer M.P.E."/>
            <person name="Joly D.L."/>
            <person name="van de Geest H.C."/>
            <person name="Bonants P.J.M."/>
            <person name="Smith D.S."/>
            <person name="Levesque C.A."/>
            <person name="van der Lee T.A.J."/>
        </authorList>
    </citation>
    <scope>NUCLEOTIDE SEQUENCE [LARGE SCALE GENOMIC DNA]</scope>
    <source>
        <strain evidence="2 3">MB42</strain>
    </source>
</reference>
<name>A0A507BX96_9FUNG</name>
<feature type="region of interest" description="Disordered" evidence="1">
    <location>
        <begin position="1"/>
        <end position="28"/>
    </location>
</feature>
<feature type="non-terminal residue" evidence="2">
    <location>
        <position position="1"/>
    </location>
</feature>